<keyword evidence="1" id="KW-0812">Transmembrane</keyword>
<accession>A0A515ES71</accession>
<feature type="transmembrane region" description="Helical" evidence="1">
    <location>
        <begin position="356"/>
        <end position="380"/>
    </location>
</feature>
<proteinExistence type="predicted"/>
<sequence>MSNLKLAFVIEALDRATGPLSRIGRSIDKIGEPIRRIGALSAETAFRFGRFMGNRLQNQAGEVKQRFEALSGTAQSMSQAFGAATIAAGGVFWALKRTIDETDHALDVSKKLGITVEMYQRLGYAAQQNGASQEAMGDALQFLSQNMVEAKTGSKEAAMWFHRVGIPLNQLKRMNAVEVFEAISDKFNQVGDAGQNAANKIAVMKALMGRGGAELKQVLDLGSEGLRGFYKEADQIGAVVQGDTAAAMADFNDNFDKMKSSIFGVMSAITASALPAMDAMVQRITALNVANRGEWGKSMGETIGNIINALPGFLKGVGKVSAVLVTVATAVDNVANLMGGWANVINLIIGIMGAKLAFSVYGLAKAIITMIPTIWSLGVALMSTPLGWFMAAIAAIIGLVVLIYKNWEPIKQFFADLWGGIKTAFTSVYDWIMGKIMAVVELAAKVGQAVKGIFSGDTGGSASFDAMGNATGVDAMSALPTGRGQKSDVGGTIRLQIDQDGRARVAEVKKNNPGVDFDVYSGMSMATP</sequence>
<name>A0A515ES71_9BURK</name>
<dbReference type="EMBL" id="CP036282">
    <property type="protein sequence ID" value="QDL55500.1"/>
    <property type="molecule type" value="Genomic_DNA"/>
</dbReference>
<keyword evidence="1" id="KW-0472">Membrane</keyword>
<evidence type="ECO:0008006" key="4">
    <source>
        <dbReference type="Google" id="ProtNLM"/>
    </source>
</evidence>
<dbReference type="AlphaFoldDB" id="A0A515ES71"/>
<gene>
    <name evidence="2" type="ORF">EXZ61_15705</name>
</gene>
<evidence type="ECO:0000313" key="3">
    <source>
        <dbReference type="Proteomes" id="UP000317365"/>
    </source>
</evidence>
<keyword evidence="3" id="KW-1185">Reference proteome</keyword>
<reference evidence="3" key="1">
    <citation type="submission" date="2019-02" db="EMBL/GenBank/DDBJ databases">
        <title>Complete genome sequence of Rhodoferax sp. Gr-4.</title>
        <authorList>
            <person name="Jin L."/>
        </authorList>
    </citation>
    <scope>NUCLEOTIDE SEQUENCE [LARGE SCALE GENOMIC DNA]</scope>
    <source>
        <strain evidence="3">Gr-4</strain>
    </source>
</reference>
<feature type="transmembrane region" description="Helical" evidence="1">
    <location>
        <begin position="386"/>
        <end position="404"/>
    </location>
</feature>
<protein>
    <recommendedName>
        <fullName evidence="4">Phage tail tape measure protein</fullName>
    </recommendedName>
</protein>
<evidence type="ECO:0000313" key="2">
    <source>
        <dbReference type="EMBL" id="QDL55500.1"/>
    </source>
</evidence>
<evidence type="ECO:0000256" key="1">
    <source>
        <dbReference type="SAM" id="Phobius"/>
    </source>
</evidence>
<reference evidence="3" key="2">
    <citation type="journal article" date="2020" name="Int. J. Syst. Evol. Microbiol.">
        <title>Genomic insights into a novel species Rhodoferax aquaticus sp. nov., isolated from freshwater.</title>
        <authorList>
            <person name="Li T."/>
            <person name="Zhuo Y."/>
            <person name="Jin C.Z."/>
            <person name="Wu X."/>
            <person name="Ko S.R."/>
            <person name="Jin F.J."/>
            <person name="Ahn C.Y."/>
            <person name="Oh H.M."/>
            <person name="Lee H.G."/>
            <person name="Jin L."/>
        </authorList>
    </citation>
    <scope>NUCLEOTIDE SEQUENCE [LARGE SCALE GENOMIC DNA]</scope>
    <source>
        <strain evidence="3">Gr-4</strain>
    </source>
</reference>
<keyword evidence="1" id="KW-1133">Transmembrane helix</keyword>
<dbReference type="RefSeq" id="WP_142812656.1">
    <property type="nucleotide sequence ID" value="NZ_CP036282.1"/>
</dbReference>
<organism evidence="2 3">
    <name type="scientific">Rhodoferax aquaticus</name>
    <dbReference type="NCBI Taxonomy" id="2527691"/>
    <lineage>
        <taxon>Bacteria</taxon>
        <taxon>Pseudomonadati</taxon>
        <taxon>Pseudomonadota</taxon>
        <taxon>Betaproteobacteria</taxon>
        <taxon>Burkholderiales</taxon>
        <taxon>Comamonadaceae</taxon>
        <taxon>Rhodoferax</taxon>
    </lineage>
</organism>
<dbReference type="Proteomes" id="UP000317365">
    <property type="component" value="Chromosome"/>
</dbReference>
<dbReference type="KEGG" id="rhg:EXZ61_15705"/>